<evidence type="ECO:0000256" key="2">
    <source>
        <dbReference type="ARBA" id="ARBA00023015"/>
    </source>
</evidence>
<organism evidence="9 10">
    <name type="scientific">Dawidia soli</name>
    <dbReference type="NCBI Taxonomy" id="2782352"/>
    <lineage>
        <taxon>Bacteria</taxon>
        <taxon>Pseudomonadati</taxon>
        <taxon>Bacteroidota</taxon>
        <taxon>Cytophagia</taxon>
        <taxon>Cytophagales</taxon>
        <taxon>Chryseotaleaceae</taxon>
        <taxon>Dawidia</taxon>
    </lineage>
</organism>
<keyword evidence="10" id="KW-1185">Reference proteome</keyword>
<dbReference type="GO" id="GO:0003677">
    <property type="term" value="F:DNA binding"/>
    <property type="evidence" value="ECO:0007669"/>
    <property type="project" value="UniProtKB-KW"/>
</dbReference>
<evidence type="ECO:0000256" key="3">
    <source>
        <dbReference type="ARBA" id="ARBA00023082"/>
    </source>
</evidence>
<keyword evidence="5 6" id="KW-0804">Transcription</keyword>
<evidence type="ECO:0000256" key="4">
    <source>
        <dbReference type="ARBA" id="ARBA00023125"/>
    </source>
</evidence>
<dbReference type="AlphaFoldDB" id="A0AAP2GDY2"/>
<dbReference type="InterPro" id="IPR014284">
    <property type="entry name" value="RNA_pol_sigma-70_dom"/>
</dbReference>
<name>A0AAP2GDY2_9BACT</name>
<dbReference type="GO" id="GO:0006352">
    <property type="term" value="P:DNA-templated transcription initiation"/>
    <property type="evidence" value="ECO:0007669"/>
    <property type="project" value="InterPro"/>
</dbReference>
<dbReference type="EMBL" id="JAHESC010000019">
    <property type="protein sequence ID" value="MBT1687772.1"/>
    <property type="molecule type" value="Genomic_DNA"/>
</dbReference>
<sequence length="170" mass="19863">MHAKDRTALEYLYDHYSAALYGAIFRIIKKEAVAEEVLQDVFLKIWDKFDHYDASKGKLFTWLLNVARNQAIDKTRSREISKDRKTDDIQNVVSKIDNEEYIEQRVDSIGVKDILKDLPREQHFIVEHLYLKGYTQSELADEFDIPLGTVKTRLRLAMQQLRITLGVTTT</sequence>
<evidence type="ECO:0000259" key="8">
    <source>
        <dbReference type="Pfam" id="PF04545"/>
    </source>
</evidence>
<comment type="caution">
    <text evidence="9">The sequence shown here is derived from an EMBL/GenBank/DDBJ whole genome shotgun (WGS) entry which is preliminary data.</text>
</comment>
<dbReference type="CDD" id="cd06171">
    <property type="entry name" value="Sigma70_r4"/>
    <property type="match status" value="1"/>
</dbReference>
<evidence type="ECO:0000256" key="5">
    <source>
        <dbReference type="ARBA" id="ARBA00023163"/>
    </source>
</evidence>
<feature type="domain" description="RNA polymerase sigma-70 region 2" evidence="7">
    <location>
        <begin position="12"/>
        <end position="78"/>
    </location>
</feature>
<dbReference type="PANTHER" id="PTHR43133">
    <property type="entry name" value="RNA POLYMERASE ECF-TYPE SIGMA FACTO"/>
    <property type="match status" value="1"/>
</dbReference>
<dbReference type="Pfam" id="PF04545">
    <property type="entry name" value="Sigma70_r4"/>
    <property type="match status" value="1"/>
</dbReference>
<proteinExistence type="inferred from homology"/>
<evidence type="ECO:0000256" key="1">
    <source>
        <dbReference type="ARBA" id="ARBA00010641"/>
    </source>
</evidence>
<dbReference type="SUPFAM" id="SSF88659">
    <property type="entry name" value="Sigma3 and sigma4 domains of RNA polymerase sigma factors"/>
    <property type="match status" value="1"/>
</dbReference>
<evidence type="ECO:0000313" key="10">
    <source>
        <dbReference type="Proteomes" id="UP001319180"/>
    </source>
</evidence>
<gene>
    <name evidence="9" type="ORF">KK078_14485</name>
</gene>
<accession>A0AAP2GDY2</accession>
<evidence type="ECO:0000259" key="7">
    <source>
        <dbReference type="Pfam" id="PF04542"/>
    </source>
</evidence>
<dbReference type="SUPFAM" id="SSF88946">
    <property type="entry name" value="Sigma2 domain of RNA polymerase sigma factors"/>
    <property type="match status" value="1"/>
</dbReference>
<keyword evidence="3 6" id="KW-0731">Sigma factor</keyword>
<keyword evidence="4 6" id="KW-0238">DNA-binding</keyword>
<evidence type="ECO:0000313" key="9">
    <source>
        <dbReference type="EMBL" id="MBT1687772.1"/>
    </source>
</evidence>
<dbReference type="GO" id="GO:0016987">
    <property type="term" value="F:sigma factor activity"/>
    <property type="evidence" value="ECO:0007669"/>
    <property type="project" value="UniProtKB-KW"/>
</dbReference>
<feature type="domain" description="RNA polymerase sigma-70 region 4" evidence="8">
    <location>
        <begin position="115"/>
        <end position="162"/>
    </location>
</feature>
<evidence type="ECO:0000256" key="6">
    <source>
        <dbReference type="RuleBase" id="RU000716"/>
    </source>
</evidence>
<reference evidence="9 10" key="1">
    <citation type="submission" date="2021-05" db="EMBL/GenBank/DDBJ databases">
        <title>A Polyphasic approach of four new species of the genus Ohtaekwangia: Ohtaekwangia histidinii sp. nov., Ohtaekwangia cretensis sp. nov., Ohtaekwangia indiensis sp. nov., Ohtaekwangia reichenbachii sp. nov. from diverse environment.</title>
        <authorList>
            <person name="Octaviana S."/>
        </authorList>
    </citation>
    <scope>NUCLEOTIDE SEQUENCE [LARGE SCALE GENOMIC DNA]</scope>
    <source>
        <strain evidence="9 10">PWU37</strain>
    </source>
</reference>
<dbReference type="Gene3D" id="1.10.1740.10">
    <property type="match status" value="1"/>
</dbReference>
<dbReference type="InterPro" id="IPR013325">
    <property type="entry name" value="RNA_pol_sigma_r2"/>
</dbReference>
<comment type="similarity">
    <text evidence="1 6">Belongs to the sigma-70 factor family. ECF subfamily.</text>
</comment>
<dbReference type="Pfam" id="PF04542">
    <property type="entry name" value="Sigma70_r2"/>
    <property type="match status" value="1"/>
</dbReference>
<dbReference type="InterPro" id="IPR007630">
    <property type="entry name" value="RNA_pol_sigma70_r4"/>
</dbReference>
<dbReference type="NCBIfam" id="TIGR02937">
    <property type="entry name" value="sigma70-ECF"/>
    <property type="match status" value="1"/>
</dbReference>
<dbReference type="InterPro" id="IPR000838">
    <property type="entry name" value="RNA_pol_sigma70_ECF_CS"/>
</dbReference>
<dbReference type="InterPro" id="IPR036388">
    <property type="entry name" value="WH-like_DNA-bd_sf"/>
</dbReference>
<dbReference type="InterPro" id="IPR007627">
    <property type="entry name" value="RNA_pol_sigma70_r2"/>
</dbReference>
<dbReference type="Proteomes" id="UP001319180">
    <property type="component" value="Unassembled WGS sequence"/>
</dbReference>
<dbReference type="InterPro" id="IPR039425">
    <property type="entry name" value="RNA_pol_sigma-70-like"/>
</dbReference>
<dbReference type="PROSITE" id="PS01063">
    <property type="entry name" value="SIGMA70_ECF"/>
    <property type="match status" value="1"/>
</dbReference>
<dbReference type="Gene3D" id="1.10.10.10">
    <property type="entry name" value="Winged helix-like DNA-binding domain superfamily/Winged helix DNA-binding domain"/>
    <property type="match status" value="1"/>
</dbReference>
<protein>
    <recommendedName>
        <fullName evidence="6">RNA polymerase sigma factor</fullName>
    </recommendedName>
</protein>
<keyword evidence="2 6" id="KW-0805">Transcription regulation</keyword>
<dbReference type="InterPro" id="IPR013324">
    <property type="entry name" value="RNA_pol_sigma_r3/r4-like"/>
</dbReference>
<dbReference type="PANTHER" id="PTHR43133:SF62">
    <property type="entry name" value="RNA POLYMERASE SIGMA FACTOR SIGZ"/>
    <property type="match status" value="1"/>
</dbReference>